<evidence type="ECO:0000313" key="6">
    <source>
        <dbReference type="EMBL" id="NDV30054.1"/>
    </source>
</evidence>
<reference evidence="6" key="1">
    <citation type="journal article" date="2020" name="J. Eukaryot. Microbiol.">
        <title>De novo Sequencing, Assembly and Annotation of the Transcriptome for the Free-Living Testate Amoeba Arcella intermedia.</title>
        <authorList>
            <person name="Ribeiro G.M."/>
            <person name="Porfirio-Sousa A.L."/>
            <person name="Maurer-Alcala X.X."/>
            <person name="Katz L.A."/>
            <person name="Lahr D.J.G."/>
        </authorList>
    </citation>
    <scope>NUCLEOTIDE SEQUENCE</scope>
</reference>
<dbReference type="PANTHER" id="PTHR11216:SF174">
    <property type="entry name" value="GH06923P"/>
    <property type="match status" value="1"/>
</dbReference>
<dbReference type="EMBL" id="GIBP01001085">
    <property type="protein sequence ID" value="NDV30054.1"/>
    <property type="molecule type" value="Transcribed_RNA"/>
</dbReference>
<dbReference type="PROSITE" id="PS00018">
    <property type="entry name" value="EF_HAND_1"/>
    <property type="match status" value="2"/>
</dbReference>
<name>A0A6B2KZ69_9EUKA</name>
<dbReference type="Gene3D" id="1.10.238.10">
    <property type="entry name" value="EF-hand"/>
    <property type="match status" value="2"/>
</dbReference>
<proteinExistence type="predicted"/>
<dbReference type="SUPFAM" id="SSF47473">
    <property type="entry name" value="EF-hand"/>
    <property type="match status" value="2"/>
</dbReference>
<sequence>MTTNDLIQVWNLSDHDQDGKLNEKEYTVAKFLIYARHCQQNLPDKLPDTLLAFLGDLGNESLPTESLLALNLNPPAPSAHPAAAPQSTQDKLPPLTAAQYMKYKETFDQTKDPKTAMVGGAEAFNLFTLSGLDTEVLAMIWQLADMNSDNFLNEMEFAVAMHLIHHRKNGGDIPNAVPVSLLNSAKELSSGAPSPATSSSSSVVSVSANSALLQTISSSMPPLNVPQIVLPDITIAVPNPQIPQFDVSPLNPASASDLADKFGIHASLISAYDPTLDIQRAQTEVLNSITAQQVLDQSSPDINTHTVSLEKLMATQRTLQDSLPLMTSKLGVVENQRQQMHTVMNEFYNQMTQAEQELQQQYQELVNLKAQLESYATTQVSGDVNALRQLRMQISQEQNEINLKFDSLRSEKLQIFQEIEKLKLENEQLNEEIQKISSTSVNLQMEQTNLALGIGSGTASGTTSGMGMAPGMGMGMTPGMGMGMGMEELAAQNLMDPRFLAMNDSRLMASAAGMLQHPNTAIMPPGQVGMMAPMSAQPQTRTAAVTVGYLPPAQPNFSVPGLPSYQQQGVSEESEDSESEKKVVDKKKRNSRSDMDKKIKTTATATVSVRKDDKGKSKLKQVDTKKKPDKKEDKKDKKKK</sequence>
<protein>
    <recommendedName>
        <fullName evidence="7">EF-hand domain-containing protein</fullName>
    </recommendedName>
</protein>
<dbReference type="GO" id="GO:0006897">
    <property type="term" value="P:endocytosis"/>
    <property type="evidence" value="ECO:0007669"/>
    <property type="project" value="TreeGrafter"/>
</dbReference>
<dbReference type="Pfam" id="PF12763">
    <property type="entry name" value="EH"/>
    <property type="match status" value="2"/>
</dbReference>
<dbReference type="PROSITE" id="PS50222">
    <property type="entry name" value="EF_HAND_2"/>
    <property type="match status" value="1"/>
</dbReference>
<evidence type="ECO:0000259" key="4">
    <source>
        <dbReference type="PROSITE" id="PS50031"/>
    </source>
</evidence>
<dbReference type="SMART" id="SM00027">
    <property type="entry name" value="EH"/>
    <property type="match status" value="1"/>
</dbReference>
<evidence type="ECO:0000256" key="3">
    <source>
        <dbReference type="SAM" id="MobiDB-lite"/>
    </source>
</evidence>
<dbReference type="GO" id="GO:0005737">
    <property type="term" value="C:cytoplasm"/>
    <property type="evidence" value="ECO:0007669"/>
    <property type="project" value="TreeGrafter"/>
</dbReference>
<feature type="domain" description="EH" evidence="4">
    <location>
        <begin position="99"/>
        <end position="188"/>
    </location>
</feature>
<dbReference type="AlphaFoldDB" id="A0A6B2KZ69"/>
<accession>A0A6B2KZ69</accession>
<dbReference type="InterPro" id="IPR002048">
    <property type="entry name" value="EF_hand_dom"/>
</dbReference>
<organism evidence="6">
    <name type="scientific">Arcella intermedia</name>
    <dbReference type="NCBI Taxonomy" id="1963864"/>
    <lineage>
        <taxon>Eukaryota</taxon>
        <taxon>Amoebozoa</taxon>
        <taxon>Tubulinea</taxon>
        <taxon>Elardia</taxon>
        <taxon>Arcellinida</taxon>
        <taxon>Sphaerothecina</taxon>
        <taxon>Arcellidae</taxon>
        <taxon>Arcella</taxon>
    </lineage>
</organism>
<feature type="region of interest" description="Disordered" evidence="3">
    <location>
        <begin position="72"/>
        <end position="91"/>
    </location>
</feature>
<evidence type="ECO:0008006" key="7">
    <source>
        <dbReference type="Google" id="ProtNLM"/>
    </source>
</evidence>
<feature type="coiled-coil region" evidence="2">
    <location>
        <begin position="344"/>
        <end position="378"/>
    </location>
</feature>
<feature type="compositionally biased region" description="Low complexity" evidence="3">
    <location>
        <begin position="72"/>
        <end position="85"/>
    </location>
</feature>
<dbReference type="InterPro" id="IPR000261">
    <property type="entry name" value="EH_dom"/>
</dbReference>
<feature type="coiled-coil region" evidence="2">
    <location>
        <begin position="405"/>
        <end position="446"/>
    </location>
</feature>
<evidence type="ECO:0000256" key="2">
    <source>
        <dbReference type="SAM" id="Coils"/>
    </source>
</evidence>
<dbReference type="PANTHER" id="PTHR11216">
    <property type="entry name" value="EH DOMAIN"/>
    <property type="match status" value="1"/>
</dbReference>
<dbReference type="GO" id="GO:0016197">
    <property type="term" value="P:endosomal transport"/>
    <property type="evidence" value="ECO:0007669"/>
    <property type="project" value="TreeGrafter"/>
</dbReference>
<feature type="region of interest" description="Disordered" evidence="3">
    <location>
        <begin position="558"/>
        <end position="640"/>
    </location>
</feature>
<dbReference type="GO" id="GO:0005886">
    <property type="term" value="C:plasma membrane"/>
    <property type="evidence" value="ECO:0007669"/>
    <property type="project" value="TreeGrafter"/>
</dbReference>
<keyword evidence="1" id="KW-0106">Calcium</keyword>
<dbReference type="GO" id="GO:0005509">
    <property type="term" value="F:calcium ion binding"/>
    <property type="evidence" value="ECO:0007669"/>
    <property type="project" value="InterPro"/>
</dbReference>
<feature type="domain" description="EH" evidence="4">
    <location>
        <begin position="1"/>
        <end position="51"/>
    </location>
</feature>
<keyword evidence="2" id="KW-0175">Coiled coil</keyword>
<dbReference type="InterPro" id="IPR018247">
    <property type="entry name" value="EF_Hand_1_Ca_BS"/>
</dbReference>
<dbReference type="CDD" id="cd00052">
    <property type="entry name" value="EH"/>
    <property type="match status" value="1"/>
</dbReference>
<evidence type="ECO:0000256" key="1">
    <source>
        <dbReference type="ARBA" id="ARBA00022837"/>
    </source>
</evidence>
<dbReference type="InterPro" id="IPR011992">
    <property type="entry name" value="EF-hand-dom_pair"/>
</dbReference>
<feature type="compositionally biased region" description="Basic and acidic residues" evidence="3">
    <location>
        <begin position="609"/>
        <end position="640"/>
    </location>
</feature>
<dbReference type="PROSITE" id="PS50031">
    <property type="entry name" value="EH"/>
    <property type="match status" value="2"/>
</dbReference>
<evidence type="ECO:0000259" key="5">
    <source>
        <dbReference type="PROSITE" id="PS50222"/>
    </source>
</evidence>
<feature type="domain" description="EF-hand" evidence="5">
    <location>
        <begin position="132"/>
        <end position="167"/>
    </location>
</feature>